<dbReference type="InterPro" id="IPR035391">
    <property type="entry name" value="Arylsulfotran_N"/>
</dbReference>
<name>A0ABR7HPL4_9FIRM</name>
<dbReference type="PANTHER" id="PTHR35340:SF5">
    <property type="entry name" value="ASST-DOMAIN-CONTAINING PROTEIN"/>
    <property type="match status" value="1"/>
</dbReference>
<accession>A0ABR7HPL4</accession>
<dbReference type="InterPro" id="IPR011044">
    <property type="entry name" value="Quino_amine_DH_bsu"/>
</dbReference>
<gene>
    <name evidence="2" type="ORF">H8S34_01230</name>
</gene>
<keyword evidence="3" id="KW-1185">Reference proteome</keyword>
<dbReference type="InterPro" id="IPR010262">
    <property type="entry name" value="Arylsulfotransferase_bact"/>
</dbReference>
<dbReference type="InterPro" id="IPR038477">
    <property type="entry name" value="ASST_N_sf"/>
</dbReference>
<comment type="caution">
    <text evidence="2">The sequence shown here is derived from an EMBL/GenBank/DDBJ whole genome shotgun (WGS) entry which is preliminary data.</text>
</comment>
<dbReference type="Gene3D" id="2.60.40.3100">
    <property type="entry name" value="Arylsulphate sulphotransferase monomer, N-terminal domain"/>
    <property type="match status" value="1"/>
</dbReference>
<dbReference type="PROSITE" id="PS51257">
    <property type="entry name" value="PROKAR_LIPOPROTEIN"/>
    <property type="match status" value="1"/>
</dbReference>
<feature type="domain" description="Arylsulfotransferase N-terminal" evidence="1">
    <location>
        <begin position="115"/>
        <end position="204"/>
    </location>
</feature>
<organism evidence="2 3">
    <name type="scientific">Pseudoflavonifractor hominis</name>
    <dbReference type="NCBI Taxonomy" id="2763059"/>
    <lineage>
        <taxon>Bacteria</taxon>
        <taxon>Bacillati</taxon>
        <taxon>Bacillota</taxon>
        <taxon>Clostridia</taxon>
        <taxon>Eubacteriales</taxon>
        <taxon>Oscillospiraceae</taxon>
        <taxon>Pseudoflavonifractor</taxon>
    </lineage>
</organism>
<protein>
    <submittedName>
        <fullName evidence="2">Aryl-sulfate sulfotransferase</fullName>
    </submittedName>
</protein>
<dbReference type="PANTHER" id="PTHR35340">
    <property type="entry name" value="PQQ ENZYME REPEAT PROTEIN-RELATED"/>
    <property type="match status" value="1"/>
</dbReference>
<evidence type="ECO:0000313" key="3">
    <source>
        <dbReference type="Proteomes" id="UP000660021"/>
    </source>
</evidence>
<reference evidence="2 3" key="1">
    <citation type="submission" date="2020-08" db="EMBL/GenBank/DDBJ databases">
        <title>Genome public.</title>
        <authorList>
            <person name="Liu C."/>
            <person name="Sun Q."/>
        </authorList>
    </citation>
    <scope>NUCLEOTIDE SEQUENCE [LARGE SCALE GENOMIC DNA]</scope>
    <source>
        <strain evidence="2 3">New-38</strain>
    </source>
</reference>
<dbReference type="Proteomes" id="UP000660021">
    <property type="component" value="Unassembled WGS sequence"/>
</dbReference>
<dbReference type="Pfam" id="PF17425">
    <property type="entry name" value="Arylsulfotran_N"/>
    <property type="match status" value="1"/>
</dbReference>
<dbReference type="InterPro" id="IPR053143">
    <property type="entry name" value="Arylsulfate_ST"/>
</dbReference>
<evidence type="ECO:0000259" key="1">
    <source>
        <dbReference type="Pfam" id="PF17425"/>
    </source>
</evidence>
<proteinExistence type="predicted"/>
<sequence>MTKKRAILLIGGGILLAAGILLGCKLAVDSFLGAEMSSRDSWDIAVGEHIYTSEERGIEVYTAPCEASIPVVQMVPEEYEQEGFTYYDEAVQQRLAQHLLELIQQEAHGIGEPLAVLNPFGTGSNGLLLCFDTGEKTQIRYTVHTTSADDPDFTATAKSGKEAYTDRHCFLLIGLVPGETNQVTLEAVDERGEVQESATFTVAMPDALSGYDTRLDATGQAEGEALSDGLFYATGIGDYYGYTFFFDNEGVLRYEMVLEGYHSDRFLWEERGFYTCVGSRKIALLNPLGQAVRVYDLGQYELHHDINWGPDGTILALVTDTEQETTMDVVIEIDLESGAVTERVDFSELMDSYCQSTRPISATDPFFWQAGERDWLHLNSIQYLEESDSIVVSSRETSTILQVTGLQTEPVLTALIGDPDFWAGTEYESLCYQPEGDFVFQYGQHDVERVEDESLPEGVYLLRMYNNNYWGLSTRDGYEPELDESVGTSLTDGAGVSSYIYYYRVDETNRTFALVESIPLVYSSIVSNVQEVGEHYVFNSGVAHTFGECDREGNVLRSFSYPCMMNGYRVMKDSFTGFWFEAS</sequence>
<dbReference type="SUPFAM" id="SSF50969">
    <property type="entry name" value="YVTN repeat-like/Quinoprotein amine dehydrogenase"/>
    <property type="match status" value="1"/>
</dbReference>
<dbReference type="Pfam" id="PF05935">
    <property type="entry name" value="Arylsulfotrans"/>
    <property type="match status" value="1"/>
</dbReference>
<dbReference type="RefSeq" id="WP_186962821.1">
    <property type="nucleotide sequence ID" value="NZ_JACOPR010000001.1"/>
</dbReference>
<evidence type="ECO:0000313" key="2">
    <source>
        <dbReference type="EMBL" id="MBC5729458.1"/>
    </source>
</evidence>
<dbReference type="EMBL" id="JACOPR010000001">
    <property type="protein sequence ID" value="MBC5729458.1"/>
    <property type="molecule type" value="Genomic_DNA"/>
</dbReference>